<dbReference type="InterPro" id="IPR051721">
    <property type="entry name" value="Biopterin_syn/organic_redct"/>
</dbReference>
<keyword evidence="3" id="KW-0521">NADP</keyword>
<dbReference type="PANTHER" id="PTHR44085:SF2">
    <property type="entry name" value="SEPIAPTERIN REDUCTASE"/>
    <property type="match status" value="1"/>
</dbReference>
<keyword evidence="2" id="KW-0963">Cytoplasm</keyword>
<evidence type="ECO:0000313" key="6">
    <source>
        <dbReference type="Proteomes" id="UP000780801"/>
    </source>
</evidence>
<evidence type="ECO:0000313" key="5">
    <source>
        <dbReference type="EMBL" id="KAF9584768.1"/>
    </source>
</evidence>
<dbReference type="PANTHER" id="PTHR44085">
    <property type="entry name" value="SEPIAPTERIN REDUCTASE"/>
    <property type="match status" value="1"/>
</dbReference>
<sequence>MGLRHHHHLLIITGANRGFGKSIARSYIAHSNVAAISFVLVGRNHDALQGALDELTAQATDSGVALKSIIVGNVDLAKTDALDGNLGRISEAAAKLRSEAIQSDNAIQQSILINNAGSLGNLAKTAKEITWQDTRNYLDFNVVSFVGLCSSFLKDTLAAFPKELHPEHKTTIVNISSLLAVQAFSNWSLYAVGKAARNRFLGVIALEEKANNVKTLSYAPGPLDNEMQADVRRTLGDDEQLQIYDNMHKQGNLVNMDDSSKKLVLLLTKDEYESGSHIDFYDP</sequence>
<dbReference type="GO" id="GO:0006729">
    <property type="term" value="P:tetrahydrobiopterin biosynthetic process"/>
    <property type="evidence" value="ECO:0007669"/>
    <property type="project" value="TreeGrafter"/>
</dbReference>
<evidence type="ECO:0008006" key="7">
    <source>
        <dbReference type="Google" id="ProtNLM"/>
    </source>
</evidence>
<evidence type="ECO:0000256" key="4">
    <source>
        <dbReference type="ARBA" id="ARBA00023002"/>
    </source>
</evidence>
<dbReference type="OrthoDB" id="153074at2759"/>
<dbReference type="GO" id="GO:0004757">
    <property type="term" value="F:sepiapterin reductase (NADP+) activity"/>
    <property type="evidence" value="ECO:0007669"/>
    <property type="project" value="TreeGrafter"/>
</dbReference>
<dbReference type="InterPro" id="IPR036291">
    <property type="entry name" value="NAD(P)-bd_dom_sf"/>
</dbReference>
<dbReference type="Proteomes" id="UP000780801">
    <property type="component" value="Unassembled WGS sequence"/>
</dbReference>
<dbReference type="Pfam" id="PF00106">
    <property type="entry name" value="adh_short"/>
    <property type="match status" value="1"/>
</dbReference>
<comment type="subcellular location">
    <subcellularLocation>
        <location evidence="1">Cytoplasm</location>
    </subcellularLocation>
</comment>
<evidence type="ECO:0000256" key="3">
    <source>
        <dbReference type="ARBA" id="ARBA00022857"/>
    </source>
</evidence>
<keyword evidence="4" id="KW-0560">Oxidoreductase</keyword>
<proteinExistence type="predicted"/>
<dbReference type="Gene3D" id="3.40.50.720">
    <property type="entry name" value="NAD(P)-binding Rossmann-like Domain"/>
    <property type="match status" value="1"/>
</dbReference>
<dbReference type="GO" id="GO:0005737">
    <property type="term" value="C:cytoplasm"/>
    <property type="evidence" value="ECO:0007669"/>
    <property type="project" value="UniProtKB-SubCell"/>
</dbReference>
<reference evidence="5" key="1">
    <citation type="journal article" date="2020" name="Fungal Divers.">
        <title>Resolving the Mortierellaceae phylogeny through synthesis of multi-gene phylogenetics and phylogenomics.</title>
        <authorList>
            <person name="Vandepol N."/>
            <person name="Liber J."/>
            <person name="Desiro A."/>
            <person name="Na H."/>
            <person name="Kennedy M."/>
            <person name="Barry K."/>
            <person name="Grigoriev I.V."/>
            <person name="Miller A.N."/>
            <person name="O'Donnell K."/>
            <person name="Stajich J.E."/>
            <person name="Bonito G."/>
        </authorList>
    </citation>
    <scope>NUCLEOTIDE SEQUENCE</scope>
    <source>
        <strain evidence="5">KOD1015</strain>
    </source>
</reference>
<comment type="caution">
    <text evidence="5">The sequence shown here is derived from an EMBL/GenBank/DDBJ whole genome shotgun (WGS) entry which is preliminary data.</text>
</comment>
<evidence type="ECO:0000256" key="2">
    <source>
        <dbReference type="ARBA" id="ARBA00022490"/>
    </source>
</evidence>
<accession>A0A9P6KH70</accession>
<dbReference type="PRINTS" id="PR00081">
    <property type="entry name" value="GDHRDH"/>
</dbReference>
<protein>
    <recommendedName>
        <fullName evidence="7">Sepiapterin reductase</fullName>
    </recommendedName>
</protein>
<keyword evidence="6" id="KW-1185">Reference proteome</keyword>
<evidence type="ECO:0000256" key="1">
    <source>
        <dbReference type="ARBA" id="ARBA00004496"/>
    </source>
</evidence>
<dbReference type="AlphaFoldDB" id="A0A9P6KH70"/>
<organism evidence="5 6">
    <name type="scientific">Lunasporangiospora selenospora</name>
    <dbReference type="NCBI Taxonomy" id="979761"/>
    <lineage>
        <taxon>Eukaryota</taxon>
        <taxon>Fungi</taxon>
        <taxon>Fungi incertae sedis</taxon>
        <taxon>Mucoromycota</taxon>
        <taxon>Mortierellomycotina</taxon>
        <taxon>Mortierellomycetes</taxon>
        <taxon>Mortierellales</taxon>
        <taxon>Mortierellaceae</taxon>
        <taxon>Lunasporangiospora</taxon>
    </lineage>
</organism>
<dbReference type="InterPro" id="IPR002347">
    <property type="entry name" value="SDR_fam"/>
</dbReference>
<dbReference type="EMBL" id="JAABOA010000333">
    <property type="protein sequence ID" value="KAF9584768.1"/>
    <property type="molecule type" value="Genomic_DNA"/>
</dbReference>
<dbReference type="SUPFAM" id="SSF51735">
    <property type="entry name" value="NAD(P)-binding Rossmann-fold domains"/>
    <property type="match status" value="1"/>
</dbReference>
<name>A0A9P6KH70_9FUNG</name>
<gene>
    <name evidence="5" type="ORF">BGW38_005257</name>
</gene>